<keyword evidence="2" id="KW-1185">Reference proteome</keyword>
<gene>
    <name evidence="1" type="ORF">H6A32_15060</name>
</gene>
<dbReference type="Proteomes" id="UP000775686">
    <property type="component" value="Unassembled WGS sequence"/>
</dbReference>
<evidence type="ECO:0000313" key="2">
    <source>
        <dbReference type="Proteomes" id="UP000775686"/>
    </source>
</evidence>
<dbReference type="InterPro" id="IPR035093">
    <property type="entry name" value="RelE/ParE_toxin_dom_sf"/>
</dbReference>
<dbReference type="SUPFAM" id="SSF143011">
    <property type="entry name" value="RelE-like"/>
    <property type="match status" value="1"/>
</dbReference>
<name>A0ABS2EKP0_9FIRM</name>
<sequence length="98" mass="11310">MKITYKTKKLEKICTDASQAEKKHGRQMAAKIHQRIDEISAADTVEMMIQFHIGRCHALTGSRQSQYAVDLVHPYRLVFEKQGELIQIANIIEIVDYH</sequence>
<organism evidence="1 2">
    <name type="scientific">Drancourtella massiliensis</name>
    <dbReference type="NCBI Taxonomy" id="1632013"/>
    <lineage>
        <taxon>Bacteria</taxon>
        <taxon>Bacillati</taxon>
        <taxon>Bacillota</taxon>
        <taxon>Clostridia</taxon>
        <taxon>Eubacteriales</taxon>
        <taxon>Oscillospiraceae</taxon>
        <taxon>Drancourtella</taxon>
    </lineage>
</organism>
<comment type="caution">
    <text evidence="1">The sequence shown here is derived from an EMBL/GenBank/DDBJ whole genome shotgun (WGS) entry which is preliminary data.</text>
</comment>
<protein>
    <submittedName>
        <fullName evidence="1">Type II toxin-antitoxin system RelE/ParE family toxin</fullName>
    </submittedName>
</protein>
<proteinExistence type="predicted"/>
<accession>A0ABS2EKP0</accession>
<reference evidence="1 2" key="1">
    <citation type="journal article" date="2021" name="Sci. Rep.">
        <title>The distribution of antibiotic resistance genes in chicken gut microbiota commensals.</title>
        <authorList>
            <person name="Juricova H."/>
            <person name="Matiasovicova J."/>
            <person name="Kubasova T."/>
            <person name="Cejkova D."/>
            <person name="Rychlik I."/>
        </authorList>
    </citation>
    <scope>NUCLEOTIDE SEQUENCE [LARGE SCALE GENOMIC DNA]</scope>
    <source>
        <strain evidence="1 2">An770</strain>
    </source>
</reference>
<dbReference type="Gene3D" id="3.30.2310.20">
    <property type="entry name" value="RelE-like"/>
    <property type="match status" value="1"/>
</dbReference>
<dbReference type="EMBL" id="JACJKH010000041">
    <property type="protein sequence ID" value="MBM6745589.1"/>
    <property type="molecule type" value="Genomic_DNA"/>
</dbReference>
<evidence type="ECO:0000313" key="1">
    <source>
        <dbReference type="EMBL" id="MBM6745589.1"/>
    </source>
</evidence>